<dbReference type="OrthoDB" id="676979at2759"/>
<dbReference type="Proteomes" id="UP001107558">
    <property type="component" value="Chromosome 4"/>
</dbReference>
<protein>
    <submittedName>
        <fullName evidence="2">Uncharacterized protein</fullName>
    </submittedName>
</protein>
<keyword evidence="1" id="KW-0732">Signal</keyword>
<dbReference type="SUPFAM" id="SSF52058">
    <property type="entry name" value="L domain-like"/>
    <property type="match status" value="1"/>
</dbReference>
<dbReference type="InterPro" id="IPR032675">
    <property type="entry name" value="LRR_dom_sf"/>
</dbReference>
<reference evidence="2" key="1">
    <citation type="submission" date="2021-03" db="EMBL/GenBank/DDBJ databases">
        <title>Chromosome level genome of the anhydrobiotic midge Polypedilum vanderplanki.</title>
        <authorList>
            <person name="Yoshida Y."/>
            <person name="Kikawada T."/>
            <person name="Gusev O."/>
        </authorList>
    </citation>
    <scope>NUCLEOTIDE SEQUENCE</scope>
    <source>
        <strain evidence="2">NIAS01</strain>
        <tissue evidence="2">Whole body or cell culture</tissue>
    </source>
</reference>
<organism evidence="2 3">
    <name type="scientific">Polypedilum vanderplanki</name>
    <name type="common">Sleeping chironomid midge</name>
    <dbReference type="NCBI Taxonomy" id="319348"/>
    <lineage>
        <taxon>Eukaryota</taxon>
        <taxon>Metazoa</taxon>
        <taxon>Ecdysozoa</taxon>
        <taxon>Arthropoda</taxon>
        <taxon>Hexapoda</taxon>
        <taxon>Insecta</taxon>
        <taxon>Pterygota</taxon>
        <taxon>Neoptera</taxon>
        <taxon>Endopterygota</taxon>
        <taxon>Diptera</taxon>
        <taxon>Nematocera</taxon>
        <taxon>Chironomoidea</taxon>
        <taxon>Chironomidae</taxon>
        <taxon>Chironominae</taxon>
        <taxon>Polypedilum</taxon>
        <taxon>Polypedilum</taxon>
    </lineage>
</organism>
<accession>A0A9J6BDC4</accession>
<proteinExistence type="predicted"/>
<feature type="chain" id="PRO_5039897927" evidence="1">
    <location>
        <begin position="21"/>
        <end position="236"/>
    </location>
</feature>
<name>A0A9J6BDC4_POLVA</name>
<dbReference type="Pfam" id="PF13855">
    <property type="entry name" value="LRR_8"/>
    <property type="match status" value="1"/>
</dbReference>
<keyword evidence="3" id="KW-1185">Reference proteome</keyword>
<comment type="caution">
    <text evidence="2">The sequence shown here is derived from an EMBL/GenBank/DDBJ whole genome shotgun (WGS) entry which is preliminary data.</text>
</comment>
<dbReference type="InterPro" id="IPR001611">
    <property type="entry name" value="Leu-rich_rpt"/>
</dbReference>
<evidence type="ECO:0000256" key="1">
    <source>
        <dbReference type="SAM" id="SignalP"/>
    </source>
</evidence>
<evidence type="ECO:0000313" key="2">
    <source>
        <dbReference type="EMBL" id="KAG5667741.1"/>
    </source>
</evidence>
<dbReference type="AlphaFoldDB" id="A0A9J6BDC4"/>
<dbReference type="EMBL" id="JADBJN010000004">
    <property type="protein sequence ID" value="KAG5667741.1"/>
    <property type="molecule type" value="Genomic_DNA"/>
</dbReference>
<evidence type="ECO:0000313" key="3">
    <source>
        <dbReference type="Proteomes" id="UP001107558"/>
    </source>
</evidence>
<gene>
    <name evidence="2" type="ORF">PVAND_015711</name>
</gene>
<feature type="signal peptide" evidence="1">
    <location>
        <begin position="1"/>
        <end position="20"/>
    </location>
</feature>
<sequence>MKNFCSLIFLIILALSQTKSEIIKCRYHMNSLWWESNGNYYECEVLNKKNFTDQWITINRTEGHHLRGKSNNDVQSIYIDNALKLHKFPKNIRHAFKHLILIRIVSSKINKLSSDDLKFFPKLKFLYIRSSHIENIEHDLLKHNPEIEVIDFVNNKIVHIDEKTFSDLKHLRALDLRFNECQNLGHSNSRTGVEKIIKQIKEGECQSDKFKESSGDFVMNFFRKVFYEHVLDIKVY</sequence>
<dbReference type="Gene3D" id="3.80.10.10">
    <property type="entry name" value="Ribonuclease Inhibitor"/>
    <property type="match status" value="1"/>
</dbReference>